<evidence type="ECO:0000256" key="1">
    <source>
        <dbReference type="SAM" id="MobiDB-lite"/>
    </source>
</evidence>
<organism evidence="2 3">
    <name type="scientific">Roseibium polysiphoniae</name>
    <dbReference type="NCBI Taxonomy" id="2571221"/>
    <lineage>
        <taxon>Bacteria</taxon>
        <taxon>Pseudomonadati</taxon>
        <taxon>Pseudomonadota</taxon>
        <taxon>Alphaproteobacteria</taxon>
        <taxon>Hyphomicrobiales</taxon>
        <taxon>Stappiaceae</taxon>
        <taxon>Roseibium</taxon>
    </lineage>
</organism>
<dbReference type="Proteomes" id="UP000705379">
    <property type="component" value="Unassembled WGS sequence"/>
</dbReference>
<evidence type="ECO:0000313" key="2">
    <source>
        <dbReference type="EMBL" id="MBS8260488.1"/>
    </source>
</evidence>
<proteinExistence type="predicted"/>
<gene>
    <name evidence="2" type="ORF">DYI23_09690</name>
</gene>
<protein>
    <submittedName>
        <fullName evidence="2">Uncharacterized protein</fullName>
    </submittedName>
</protein>
<feature type="region of interest" description="Disordered" evidence="1">
    <location>
        <begin position="1"/>
        <end position="69"/>
    </location>
</feature>
<feature type="compositionally biased region" description="Basic and acidic residues" evidence="1">
    <location>
        <begin position="31"/>
        <end position="43"/>
    </location>
</feature>
<accession>A0A944CCL7</accession>
<sequence length="69" mass="7662">MDLTGELQKRSGRRVQAPGTFRRVVTTGKPEASHHLRGAEKADGQTQVHRPHTRGRNPGQAQRLVKPNT</sequence>
<name>A0A944CCL7_9HYPH</name>
<evidence type="ECO:0000313" key="3">
    <source>
        <dbReference type="Proteomes" id="UP000705379"/>
    </source>
</evidence>
<reference evidence="2" key="2">
    <citation type="journal article" date="2021" name="Microorganisms">
        <title>Bacterial Dimethylsulfoniopropionate Biosynthesis in the East China Sea.</title>
        <authorList>
            <person name="Liu J."/>
            <person name="Zhang Y."/>
            <person name="Liu J."/>
            <person name="Zhong H."/>
            <person name="Williams B.T."/>
            <person name="Zheng Y."/>
            <person name="Curson A.R.J."/>
            <person name="Sun C."/>
            <person name="Sun H."/>
            <person name="Song D."/>
            <person name="Wagner Mackenzie B."/>
            <person name="Bermejo Martinez A."/>
            <person name="Todd J.D."/>
            <person name="Zhang X.H."/>
        </authorList>
    </citation>
    <scope>NUCLEOTIDE SEQUENCE</scope>
    <source>
        <strain evidence="2">AESS21</strain>
    </source>
</reference>
<dbReference type="EMBL" id="QTKU01000002">
    <property type="protein sequence ID" value="MBS8260488.1"/>
    <property type="molecule type" value="Genomic_DNA"/>
</dbReference>
<reference evidence="2" key="1">
    <citation type="submission" date="2018-08" db="EMBL/GenBank/DDBJ databases">
        <authorList>
            <person name="Jin W."/>
            <person name="Wang H."/>
            <person name="Yang Y."/>
            <person name="Li M."/>
            <person name="Liu J."/>
        </authorList>
    </citation>
    <scope>NUCLEOTIDE SEQUENCE</scope>
    <source>
        <strain evidence="2">AESS21</strain>
    </source>
</reference>
<comment type="caution">
    <text evidence="2">The sequence shown here is derived from an EMBL/GenBank/DDBJ whole genome shotgun (WGS) entry which is preliminary data.</text>
</comment>
<dbReference type="AlphaFoldDB" id="A0A944CCL7"/>